<dbReference type="Proteomes" id="UP000006039">
    <property type="component" value="Unassembled WGS sequence"/>
</dbReference>
<reference evidence="2" key="3">
    <citation type="submission" date="2010-09" db="EMBL/GenBank/DDBJ databases">
        <title>Annotation of Gaeumannomyces graminis var. tritici R3-111a-1.</title>
        <authorList>
            <consortium name="The Broad Institute Genome Sequencing Platform"/>
            <person name="Ma L.-J."/>
            <person name="Dead R."/>
            <person name="Young S.K."/>
            <person name="Zeng Q."/>
            <person name="Gargeya S."/>
            <person name="Fitzgerald M."/>
            <person name="Haas B."/>
            <person name="Abouelleil A."/>
            <person name="Alvarado L."/>
            <person name="Arachchi H.M."/>
            <person name="Berlin A."/>
            <person name="Brown A."/>
            <person name="Chapman S.B."/>
            <person name="Chen Z."/>
            <person name="Dunbar C."/>
            <person name="Freedman E."/>
            <person name="Gearin G."/>
            <person name="Gellesch M."/>
            <person name="Goldberg J."/>
            <person name="Griggs A."/>
            <person name="Gujja S."/>
            <person name="Heiman D."/>
            <person name="Howarth C."/>
            <person name="Larson L."/>
            <person name="Lui A."/>
            <person name="MacDonald P.J.P."/>
            <person name="Mehta T."/>
            <person name="Montmayeur A."/>
            <person name="Murphy C."/>
            <person name="Neiman D."/>
            <person name="Pearson M."/>
            <person name="Priest M."/>
            <person name="Roberts A."/>
            <person name="Saif S."/>
            <person name="Shea T."/>
            <person name="Shenoy N."/>
            <person name="Sisk P."/>
            <person name="Stolte C."/>
            <person name="Sykes S."/>
            <person name="Yandava C."/>
            <person name="Wortman J."/>
            <person name="Nusbaum C."/>
            <person name="Birren B."/>
        </authorList>
    </citation>
    <scope>NUCLEOTIDE SEQUENCE</scope>
    <source>
        <strain evidence="2">R3-111a-1</strain>
    </source>
</reference>
<dbReference type="RefSeq" id="XP_009221540.1">
    <property type="nucleotide sequence ID" value="XM_009223276.1"/>
</dbReference>
<evidence type="ECO:0000313" key="3">
    <source>
        <dbReference type="EnsemblFungi" id="EJT75540"/>
    </source>
</evidence>
<protein>
    <recommendedName>
        <fullName evidence="5">DUF4189 domain-containing protein</fullName>
    </recommendedName>
</protein>
<keyword evidence="1" id="KW-0732">Signal</keyword>
<evidence type="ECO:0000256" key="1">
    <source>
        <dbReference type="SAM" id="SignalP"/>
    </source>
</evidence>
<evidence type="ECO:0000313" key="4">
    <source>
        <dbReference type="Proteomes" id="UP000006039"/>
    </source>
</evidence>
<organism evidence="2">
    <name type="scientific">Gaeumannomyces tritici (strain R3-111a-1)</name>
    <name type="common">Wheat and barley take-all root rot fungus</name>
    <name type="synonym">Gaeumannomyces graminis var. tritici</name>
    <dbReference type="NCBI Taxonomy" id="644352"/>
    <lineage>
        <taxon>Eukaryota</taxon>
        <taxon>Fungi</taxon>
        <taxon>Dikarya</taxon>
        <taxon>Ascomycota</taxon>
        <taxon>Pezizomycotina</taxon>
        <taxon>Sordariomycetes</taxon>
        <taxon>Sordariomycetidae</taxon>
        <taxon>Magnaporthales</taxon>
        <taxon>Magnaporthaceae</taxon>
        <taxon>Gaeumannomyces</taxon>
    </lineage>
</organism>
<keyword evidence="4" id="KW-1185">Reference proteome</keyword>
<reference evidence="3" key="4">
    <citation type="journal article" date="2015" name="G3 (Bethesda)">
        <title>Genome sequences of three phytopathogenic species of the Magnaporthaceae family of fungi.</title>
        <authorList>
            <person name="Okagaki L.H."/>
            <person name="Nunes C.C."/>
            <person name="Sailsbery J."/>
            <person name="Clay B."/>
            <person name="Brown D."/>
            <person name="John T."/>
            <person name="Oh Y."/>
            <person name="Young N."/>
            <person name="Fitzgerald M."/>
            <person name="Haas B.J."/>
            <person name="Zeng Q."/>
            <person name="Young S."/>
            <person name="Adiconis X."/>
            <person name="Fan L."/>
            <person name="Levin J.Z."/>
            <person name="Mitchell T.K."/>
            <person name="Okubara P.A."/>
            <person name="Farman M.L."/>
            <person name="Kohn L.M."/>
            <person name="Birren B."/>
            <person name="Ma L.-J."/>
            <person name="Dean R.A."/>
        </authorList>
    </citation>
    <scope>NUCLEOTIDE SEQUENCE</scope>
    <source>
        <strain evidence="3">R3-111a-1</strain>
    </source>
</reference>
<accession>J3NW10</accession>
<proteinExistence type="predicted"/>
<sequence>MKLLTPTLLTPTLLASLALAGAASSDELAQIAFYSGKQCHGKQLAMAHPPAHGCYPVAPGAGRHQSMSATVAADFNQTCVSFYSDERCTISNMVATARPNETCVNFYFEPVNSYRVRDLRPFSSGSVNGTGNRLMETGAGGI</sequence>
<name>J3NW10_GAET3</name>
<feature type="signal peptide" evidence="1">
    <location>
        <begin position="1"/>
        <end position="25"/>
    </location>
</feature>
<dbReference type="HOGENOM" id="CLU_1815922_0_0_1"/>
<evidence type="ECO:0008006" key="5">
    <source>
        <dbReference type="Google" id="ProtNLM"/>
    </source>
</evidence>
<gene>
    <name evidence="3" type="primary">20345931</name>
    <name evidence="2" type="ORF">GGTG_05473</name>
</gene>
<feature type="chain" id="PRO_5015094534" description="DUF4189 domain-containing protein" evidence="1">
    <location>
        <begin position="26"/>
        <end position="142"/>
    </location>
</feature>
<dbReference type="VEuPathDB" id="FungiDB:GGTG_05473"/>
<reference evidence="3" key="5">
    <citation type="submission" date="2018-04" db="UniProtKB">
        <authorList>
            <consortium name="EnsemblFungi"/>
        </authorList>
    </citation>
    <scope>IDENTIFICATION</scope>
    <source>
        <strain evidence="3">R3-111a-1</strain>
    </source>
</reference>
<dbReference type="EMBL" id="GL385397">
    <property type="protein sequence ID" value="EJT75540.1"/>
    <property type="molecule type" value="Genomic_DNA"/>
</dbReference>
<dbReference type="EnsemblFungi" id="EJT75540">
    <property type="protein sequence ID" value="EJT75540"/>
    <property type="gene ID" value="GGTG_05473"/>
</dbReference>
<evidence type="ECO:0000313" key="2">
    <source>
        <dbReference type="EMBL" id="EJT75540.1"/>
    </source>
</evidence>
<dbReference type="AlphaFoldDB" id="J3NW10"/>
<dbReference type="GeneID" id="20345931"/>
<dbReference type="OrthoDB" id="10385400at2759"/>
<reference evidence="4" key="1">
    <citation type="submission" date="2010-07" db="EMBL/GenBank/DDBJ databases">
        <title>The genome sequence of Gaeumannomyces graminis var. tritici strain R3-111a-1.</title>
        <authorList>
            <consortium name="The Broad Institute Genome Sequencing Platform"/>
            <person name="Ma L.-J."/>
            <person name="Dead R."/>
            <person name="Young S."/>
            <person name="Zeng Q."/>
            <person name="Koehrsen M."/>
            <person name="Alvarado L."/>
            <person name="Berlin A."/>
            <person name="Chapman S.B."/>
            <person name="Chen Z."/>
            <person name="Freedman E."/>
            <person name="Gellesch M."/>
            <person name="Goldberg J."/>
            <person name="Griggs A."/>
            <person name="Gujja S."/>
            <person name="Heilman E.R."/>
            <person name="Heiman D."/>
            <person name="Hepburn T."/>
            <person name="Howarth C."/>
            <person name="Jen D."/>
            <person name="Larson L."/>
            <person name="Mehta T."/>
            <person name="Neiman D."/>
            <person name="Pearson M."/>
            <person name="Roberts A."/>
            <person name="Saif S."/>
            <person name="Shea T."/>
            <person name="Shenoy N."/>
            <person name="Sisk P."/>
            <person name="Stolte C."/>
            <person name="Sykes S."/>
            <person name="Walk T."/>
            <person name="White J."/>
            <person name="Yandava C."/>
            <person name="Haas B."/>
            <person name="Nusbaum C."/>
            <person name="Birren B."/>
        </authorList>
    </citation>
    <scope>NUCLEOTIDE SEQUENCE [LARGE SCALE GENOMIC DNA]</scope>
    <source>
        <strain evidence="4">R3-111a-1</strain>
    </source>
</reference>
<reference evidence="2" key="2">
    <citation type="submission" date="2010-07" db="EMBL/GenBank/DDBJ databases">
        <authorList>
            <consortium name="The Broad Institute Genome Sequencing Platform"/>
            <consortium name="Broad Institute Genome Sequencing Center for Infectious Disease"/>
            <person name="Ma L.-J."/>
            <person name="Dead R."/>
            <person name="Young S."/>
            <person name="Zeng Q."/>
            <person name="Koehrsen M."/>
            <person name="Alvarado L."/>
            <person name="Berlin A."/>
            <person name="Chapman S.B."/>
            <person name="Chen Z."/>
            <person name="Freedman E."/>
            <person name="Gellesch M."/>
            <person name="Goldberg J."/>
            <person name="Griggs A."/>
            <person name="Gujja S."/>
            <person name="Heilman E.R."/>
            <person name="Heiman D."/>
            <person name="Hepburn T."/>
            <person name="Howarth C."/>
            <person name="Jen D."/>
            <person name="Larson L."/>
            <person name="Mehta T."/>
            <person name="Neiman D."/>
            <person name="Pearson M."/>
            <person name="Roberts A."/>
            <person name="Saif S."/>
            <person name="Shea T."/>
            <person name="Shenoy N."/>
            <person name="Sisk P."/>
            <person name="Stolte C."/>
            <person name="Sykes S."/>
            <person name="Walk T."/>
            <person name="White J."/>
            <person name="Yandava C."/>
            <person name="Haas B."/>
            <person name="Nusbaum C."/>
            <person name="Birren B."/>
        </authorList>
    </citation>
    <scope>NUCLEOTIDE SEQUENCE</scope>
    <source>
        <strain evidence="2">R3-111a-1</strain>
    </source>
</reference>